<dbReference type="AlphaFoldDB" id="A0A8H5F178"/>
<keyword evidence="6" id="KW-1185">Reference proteome</keyword>
<dbReference type="Gene3D" id="3.30.9.10">
    <property type="entry name" value="D-Amino Acid Oxidase, subunit A, domain 2"/>
    <property type="match status" value="1"/>
</dbReference>
<accession>A0A8H5F178</accession>
<evidence type="ECO:0000256" key="1">
    <source>
        <dbReference type="ARBA" id="ARBA00022630"/>
    </source>
</evidence>
<sequence length="197" mass="21257">MGINTSKSVADNESHVDVLIIAAGPAGLMACNALARNGINVRIVDIRPSKILAGHADELQSRTLEVLKSYGLADKVFKEGAHMHMIINFNLGDGRLSTILVQMELTDRVPDITAPSARFPFEITLHQGEIETVFLDSMRGFGIEVDRPTSPLSMDILGADSGEYPVRTVVQHLDGSHRTETIYSKYVVGADAGLAGD</sequence>
<dbReference type="PANTHER" id="PTHR43004:SF20">
    <property type="entry name" value="2-MONOOXYGENASE, PUTATIVE (AFU_ORTHOLOGUE AFUA_1G13660)-RELATED"/>
    <property type="match status" value="1"/>
</dbReference>
<organism evidence="5 6">
    <name type="scientific">Psilocybe cf. subviscida</name>
    <dbReference type="NCBI Taxonomy" id="2480587"/>
    <lineage>
        <taxon>Eukaryota</taxon>
        <taxon>Fungi</taxon>
        <taxon>Dikarya</taxon>
        <taxon>Basidiomycota</taxon>
        <taxon>Agaricomycotina</taxon>
        <taxon>Agaricomycetes</taxon>
        <taxon>Agaricomycetidae</taxon>
        <taxon>Agaricales</taxon>
        <taxon>Agaricineae</taxon>
        <taxon>Strophariaceae</taxon>
        <taxon>Psilocybe</taxon>
    </lineage>
</organism>
<dbReference type="Pfam" id="PF01494">
    <property type="entry name" value="FAD_binding_3"/>
    <property type="match status" value="1"/>
</dbReference>
<dbReference type="Gene3D" id="3.50.50.60">
    <property type="entry name" value="FAD/NAD(P)-binding domain"/>
    <property type="match status" value="1"/>
</dbReference>
<reference evidence="5 6" key="1">
    <citation type="journal article" date="2020" name="ISME J.">
        <title>Uncovering the hidden diversity of litter-decomposition mechanisms in mushroom-forming fungi.</title>
        <authorList>
            <person name="Floudas D."/>
            <person name="Bentzer J."/>
            <person name="Ahren D."/>
            <person name="Johansson T."/>
            <person name="Persson P."/>
            <person name="Tunlid A."/>
        </authorList>
    </citation>
    <scope>NUCLEOTIDE SEQUENCE [LARGE SCALE GENOMIC DNA]</scope>
    <source>
        <strain evidence="5 6">CBS 101986</strain>
    </source>
</reference>
<evidence type="ECO:0000256" key="3">
    <source>
        <dbReference type="ARBA" id="ARBA00023002"/>
    </source>
</evidence>
<proteinExistence type="predicted"/>
<evidence type="ECO:0000313" key="6">
    <source>
        <dbReference type="Proteomes" id="UP000567179"/>
    </source>
</evidence>
<feature type="domain" description="FAD-binding" evidence="4">
    <location>
        <begin position="16"/>
        <end position="191"/>
    </location>
</feature>
<gene>
    <name evidence="5" type="ORF">D9619_008576</name>
</gene>
<keyword evidence="2" id="KW-0274">FAD</keyword>
<name>A0A8H5F178_9AGAR</name>
<dbReference type="SUPFAM" id="SSF51905">
    <property type="entry name" value="FAD/NAD(P)-binding domain"/>
    <property type="match status" value="1"/>
</dbReference>
<dbReference type="PRINTS" id="PR00420">
    <property type="entry name" value="RNGMNOXGNASE"/>
</dbReference>
<evidence type="ECO:0000313" key="5">
    <source>
        <dbReference type="EMBL" id="KAF5319543.1"/>
    </source>
</evidence>
<dbReference type="InterPro" id="IPR002938">
    <property type="entry name" value="FAD-bd"/>
</dbReference>
<evidence type="ECO:0000256" key="2">
    <source>
        <dbReference type="ARBA" id="ARBA00022827"/>
    </source>
</evidence>
<dbReference type="InterPro" id="IPR050641">
    <property type="entry name" value="RIFMO-like"/>
</dbReference>
<dbReference type="PROSITE" id="PS51257">
    <property type="entry name" value="PROKAR_LIPOPROTEIN"/>
    <property type="match status" value="1"/>
</dbReference>
<dbReference type="PANTHER" id="PTHR43004">
    <property type="entry name" value="TRK SYSTEM POTASSIUM UPTAKE PROTEIN"/>
    <property type="match status" value="1"/>
</dbReference>
<keyword evidence="3" id="KW-0560">Oxidoreductase</keyword>
<comment type="caution">
    <text evidence="5">The sequence shown here is derived from an EMBL/GenBank/DDBJ whole genome shotgun (WGS) entry which is preliminary data.</text>
</comment>
<dbReference type="OrthoDB" id="1716816at2759"/>
<dbReference type="GO" id="GO:0016709">
    <property type="term" value="F:oxidoreductase activity, acting on paired donors, with incorporation or reduction of molecular oxygen, NAD(P)H as one donor, and incorporation of one atom of oxygen"/>
    <property type="evidence" value="ECO:0007669"/>
    <property type="project" value="UniProtKB-ARBA"/>
</dbReference>
<dbReference type="GO" id="GO:0071949">
    <property type="term" value="F:FAD binding"/>
    <property type="evidence" value="ECO:0007669"/>
    <property type="project" value="InterPro"/>
</dbReference>
<dbReference type="EMBL" id="JAACJJ010000029">
    <property type="protein sequence ID" value="KAF5319543.1"/>
    <property type="molecule type" value="Genomic_DNA"/>
</dbReference>
<protein>
    <recommendedName>
        <fullName evidence="4">FAD-binding domain-containing protein</fullName>
    </recommendedName>
</protein>
<evidence type="ECO:0000259" key="4">
    <source>
        <dbReference type="Pfam" id="PF01494"/>
    </source>
</evidence>
<dbReference type="InterPro" id="IPR036188">
    <property type="entry name" value="FAD/NAD-bd_sf"/>
</dbReference>
<keyword evidence="1" id="KW-0285">Flavoprotein</keyword>
<dbReference type="Proteomes" id="UP000567179">
    <property type="component" value="Unassembled WGS sequence"/>
</dbReference>